<name>A0ABR4D1Z2_9HELO</name>
<sequence length="232" mass="26277">MHPASSLLCMRMNVCATESILRHIRGPQKREGWKLYLSLNWIMQQIGDRMNLPKQTQLRHRSFILAEIHIYRLYVSTISSPIPLACIAIHHSQNPQKAHQTSFWTPVGRVSNAQNAFRTKIAANANIIILSPSFSQANPFIYPEIIHTGLLLAEKPASQRNGETIVTGRKYDYRYAPSIQTSTTKIKKQVNKRRISHPIPFSSSSSSGASKKKRGKLPSLRQAVHALMDDER</sequence>
<evidence type="ECO:0000256" key="1">
    <source>
        <dbReference type="SAM" id="MobiDB-lite"/>
    </source>
</evidence>
<organism evidence="2 3">
    <name type="scientific">Oculimacula yallundae</name>
    <dbReference type="NCBI Taxonomy" id="86028"/>
    <lineage>
        <taxon>Eukaryota</taxon>
        <taxon>Fungi</taxon>
        <taxon>Dikarya</taxon>
        <taxon>Ascomycota</taxon>
        <taxon>Pezizomycotina</taxon>
        <taxon>Leotiomycetes</taxon>
        <taxon>Helotiales</taxon>
        <taxon>Ploettnerulaceae</taxon>
        <taxon>Oculimacula</taxon>
    </lineage>
</organism>
<dbReference type="EMBL" id="JAZHXI010000001">
    <property type="protein sequence ID" value="KAL2075349.1"/>
    <property type="molecule type" value="Genomic_DNA"/>
</dbReference>
<protein>
    <submittedName>
        <fullName evidence="2">Uncharacterized protein</fullName>
    </submittedName>
</protein>
<gene>
    <name evidence="2" type="ORF">VTL71DRAFT_292</name>
</gene>
<keyword evidence="3" id="KW-1185">Reference proteome</keyword>
<comment type="caution">
    <text evidence="2">The sequence shown here is derived from an EMBL/GenBank/DDBJ whole genome shotgun (WGS) entry which is preliminary data.</text>
</comment>
<evidence type="ECO:0000313" key="3">
    <source>
        <dbReference type="Proteomes" id="UP001595075"/>
    </source>
</evidence>
<feature type="region of interest" description="Disordered" evidence="1">
    <location>
        <begin position="184"/>
        <end position="232"/>
    </location>
</feature>
<proteinExistence type="predicted"/>
<reference evidence="2 3" key="1">
    <citation type="journal article" date="2024" name="Commun. Biol.">
        <title>Comparative genomic analysis of thermophilic fungi reveals convergent evolutionary adaptations and gene losses.</title>
        <authorList>
            <person name="Steindorff A.S."/>
            <person name="Aguilar-Pontes M.V."/>
            <person name="Robinson A.J."/>
            <person name="Andreopoulos B."/>
            <person name="LaButti K."/>
            <person name="Kuo A."/>
            <person name="Mondo S."/>
            <person name="Riley R."/>
            <person name="Otillar R."/>
            <person name="Haridas S."/>
            <person name="Lipzen A."/>
            <person name="Grimwood J."/>
            <person name="Schmutz J."/>
            <person name="Clum A."/>
            <person name="Reid I.D."/>
            <person name="Moisan M.C."/>
            <person name="Butler G."/>
            <person name="Nguyen T.T.M."/>
            <person name="Dewar K."/>
            <person name="Conant G."/>
            <person name="Drula E."/>
            <person name="Henrissat B."/>
            <person name="Hansel C."/>
            <person name="Singer S."/>
            <person name="Hutchinson M.I."/>
            <person name="de Vries R.P."/>
            <person name="Natvig D.O."/>
            <person name="Powell A.J."/>
            <person name="Tsang A."/>
            <person name="Grigoriev I.V."/>
        </authorList>
    </citation>
    <scope>NUCLEOTIDE SEQUENCE [LARGE SCALE GENOMIC DNA]</scope>
    <source>
        <strain evidence="2 3">CBS 494.80</strain>
    </source>
</reference>
<evidence type="ECO:0000313" key="2">
    <source>
        <dbReference type="EMBL" id="KAL2075349.1"/>
    </source>
</evidence>
<dbReference type="Proteomes" id="UP001595075">
    <property type="component" value="Unassembled WGS sequence"/>
</dbReference>
<feature type="compositionally biased region" description="Basic residues" evidence="1">
    <location>
        <begin position="185"/>
        <end position="196"/>
    </location>
</feature>
<accession>A0ABR4D1Z2</accession>